<dbReference type="AlphaFoldDB" id="Q2IHL5"/>
<dbReference type="CDD" id="cd03143">
    <property type="entry name" value="A4_beta-galactosidase_middle_domain"/>
    <property type="match status" value="1"/>
</dbReference>
<dbReference type="Gene3D" id="3.40.50.880">
    <property type="match status" value="1"/>
</dbReference>
<name>Q2IHL5_ANADE</name>
<protein>
    <submittedName>
        <fullName evidence="1">Uncharacterized protein</fullName>
    </submittedName>
</protein>
<reference evidence="1 2" key="1">
    <citation type="submission" date="2006-01" db="EMBL/GenBank/DDBJ databases">
        <title>Complete sequence of Anaeromyxobacter dehalogenans 2CP-C.</title>
        <authorList>
            <consortium name="US DOE Joint Genome Institute"/>
            <person name="Copeland A."/>
            <person name="Lucas S."/>
            <person name="Lapidus A."/>
            <person name="Barry K."/>
            <person name="Detter J.C."/>
            <person name="Glavina T."/>
            <person name="Hammon N."/>
            <person name="Israni S."/>
            <person name="Pitluck S."/>
            <person name="Brettin T."/>
            <person name="Bruce D."/>
            <person name="Han C."/>
            <person name="Tapia R."/>
            <person name="Gilna P."/>
            <person name="Kiss H."/>
            <person name="Schmutz J."/>
            <person name="Larimer F."/>
            <person name="Land M."/>
            <person name="Kyrpides N."/>
            <person name="Anderson I."/>
            <person name="Sanford R.A."/>
            <person name="Ritalahti K.M."/>
            <person name="Thomas H.S."/>
            <person name="Kirby J.R."/>
            <person name="Zhulin I.B."/>
            <person name="Loeffler F.E."/>
            <person name="Richardson P."/>
        </authorList>
    </citation>
    <scope>NUCLEOTIDE SEQUENCE [LARGE SCALE GENOMIC DNA]</scope>
    <source>
        <strain evidence="1 2">2CP-C</strain>
    </source>
</reference>
<dbReference type="EMBL" id="CP000251">
    <property type="protein sequence ID" value="ABC84074.1"/>
    <property type="molecule type" value="Genomic_DNA"/>
</dbReference>
<dbReference type="STRING" id="290397.Adeh_4311"/>
<accession>Q2IHL5</accession>
<evidence type="ECO:0000313" key="1">
    <source>
        <dbReference type="EMBL" id="ABC84074.1"/>
    </source>
</evidence>
<organism evidence="1 2">
    <name type="scientific">Anaeromyxobacter dehalogenans (strain 2CP-C)</name>
    <dbReference type="NCBI Taxonomy" id="290397"/>
    <lineage>
        <taxon>Bacteria</taxon>
        <taxon>Pseudomonadati</taxon>
        <taxon>Myxococcota</taxon>
        <taxon>Myxococcia</taxon>
        <taxon>Myxococcales</taxon>
        <taxon>Cystobacterineae</taxon>
        <taxon>Anaeromyxobacteraceae</taxon>
        <taxon>Anaeromyxobacter</taxon>
    </lineage>
</organism>
<dbReference type="InterPro" id="IPR029062">
    <property type="entry name" value="Class_I_gatase-like"/>
</dbReference>
<gene>
    <name evidence="1" type="ordered locus">Adeh_4311</name>
</gene>
<proteinExistence type="predicted"/>
<dbReference type="KEGG" id="ade:Adeh_4311"/>
<evidence type="ECO:0000313" key="2">
    <source>
        <dbReference type="Proteomes" id="UP000001935"/>
    </source>
</evidence>
<dbReference type="HOGENOM" id="CLU_456845_0_0_7"/>
<dbReference type="Proteomes" id="UP000001935">
    <property type="component" value="Chromosome"/>
</dbReference>
<sequence>MVCVPRVFRGRQRDGVRPTRTLVAGYRAPFSPITAPPRSMVRPHAPGGNCPAASRVVPSRLRTHLAMPLDDAFAPYRLAPGALPEEAARAAEALSAEPLLAAPAEPLPAPLVNRALADIPAGRAATASEACRAADGNPAGLSGPLRACLSSDRQQARVAEAARAALDAGFAGVCLDRPDAPLALGLLGAGFCVDCQRAVGRELTREYGDHFQPVDYLAMAREAVAQAPGAVTFDHLPFGRDFWRVRNRALALALRGYARSARDAARTAGRAFEVVAQFEALGPAQLAAARLVDATIFPAPATSGPGLVRLLRAAAGRRPVAIATQPGDGAPAALARLAAVAAACGVELSGLEPGGAAGQEVAAIRRLARQLALRAGRPPSLAAPVAELAVLYSPEADLWTGGRHRRSVERAGDALAALHAQAPVVMRVQDAPPGAVLVLADAGALSALEASQARRRLEAGGTVIAFGAPAAVDEGGRQTGAFLPAGKPGGVRVGSGTLVELPPLSPEKGPGGAPDLAALERTLASLLGRGRRAARVAGRAQVLVVLTRTGEALDVHLVAPERAQGATLFLGEHVAGGVRRGRFVSSDGSDVRIPLNPSGYSISTVLPSFKGYAVLSVSA</sequence>